<keyword evidence="1" id="KW-0863">Zinc-finger</keyword>
<accession>A0A3A3GN79</accession>
<gene>
    <name evidence="3" type="ORF">DQX05_00340</name>
</gene>
<dbReference type="OrthoDB" id="26424at2"/>
<dbReference type="GO" id="GO:0008270">
    <property type="term" value="F:zinc ion binding"/>
    <property type="evidence" value="ECO:0007669"/>
    <property type="project" value="UniProtKB-KW"/>
</dbReference>
<dbReference type="RefSeq" id="WP_119789913.1">
    <property type="nucleotide sequence ID" value="NZ_QYZD01000001.1"/>
</dbReference>
<evidence type="ECO:0000256" key="1">
    <source>
        <dbReference type="PROSITE-ProRule" id="PRU00325"/>
    </source>
</evidence>
<comment type="caution">
    <text evidence="3">The sequence shown here is derived from an EMBL/GenBank/DDBJ whole genome shotgun (WGS) entry which is preliminary data.</text>
</comment>
<dbReference type="AlphaFoldDB" id="A0A3A3GN79"/>
<keyword evidence="1" id="KW-0479">Metal-binding</keyword>
<name>A0A3A3GN79_PANTH</name>
<dbReference type="EMBL" id="QYZD01000001">
    <property type="protein sequence ID" value="RJG26535.1"/>
    <property type="molecule type" value="Genomic_DNA"/>
</dbReference>
<dbReference type="InterPro" id="IPR007527">
    <property type="entry name" value="Znf_SWIM"/>
</dbReference>
<evidence type="ECO:0000259" key="2">
    <source>
        <dbReference type="PROSITE" id="PS50966"/>
    </source>
</evidence>
<evidence type="ECO:0000313" key="3">
    <source>
        <dbReference type="EMBL" id="RJG26535.1"/>
    </source>
</evidence>
<feature type="domain" description="SWIM-type" evidence="2">
    <location>
        <begin position="48"/>
        <end position="86"/>
    </location>
</feature>
<sequence length="133" mass="15473">MKLTEIENRIDPIVLERGEAYWENGHIVAFREVKPRVYHAEVEGAVFYNVEIKLSSRGEVVHSFCDCPYDKDPICKHVVAVLLAIRHAYQKRRRNPIPKASLQLKRIWLTICPSSVRTSWSRCLSISLTKLRK</sequence>
<dbReference type="Proteomes" id="UP000266177">
    <property type="component" value="Unassembled WGS sequence"/>
</dbReference>
<proteinExistence type="predicted"/>
<dbReference type="Pfam" id="PF04434">
    <property type="entry name" value="SWIM"/>
    <property type="match status" value="1"/>
</dbReference>
<evidence type="ECO:0000313" key="4">
    <source>
        <dbReference type="Proteomes" id="UP000266177"/>
    </source>
</evidence>
<keyword evidence="1" id="KW-0862">Zinc</keyword>
<organism evidence="3 4">
    <name type="scientific">Paenibacillus thiaminolyticus</name>
    <name type="common">Bacillus thiaminolyticus</name>
    <dbReference type="NCBI Taxonomy" id="49283"/>
    <lineage>
        <taxon>Bacteria</taxon>
        <taxon>Bacillati</taxon>
        <taxon>Bacillota</taxon>
        <taxon>Bacilli</taxon>
        <taxon>Bacillales</taxon>
        <taxon>Paenibacillaceae</taxon>
        <taxon>Paenibacillus</taxon>
    </lineage>
</organism>
<protein>
    <recommendedName>
        <fullName evidence="2">SWIM-type domain-containing protein</fullName>
    </recommendedName>
</protein>
<reference evidence="3 4" key="1">
    <citation type="submission" date="2018-09" db="EMBL/GenBank/DDBJ databases">
        <title>Paenibacillus SK2017-BO5.</title>
        <authorList>
            <person name="Piskunova J.V."/>
            <person name="Dubiley S.A."/>
            <person name="Severinov K.V."/>
        </authorList>
    </citation>
    <scope>NUCLEOTIDE SEQUENCE [LARGE SCALE GENOMIC DNA]</scope>
    <source>
        <strain evidence="3 4">BO5</strain>
    </source>
</reference>
<dbReference type="PROSITE" id="PS50966">
    <property type="entry name" value="ZF_SWIM"/>
    <property type="match status" value="1"/>
</dbReference>